<organism evidence="2 3">
    <name type="scientific">Pyruvatibacter mobilis</name>
    <dbReference type="NCBI Taxonomy" id="1712261"/>
    <lineage>
        <taxon>Bacteria</taxon>
        <taxon>Pseudomonadati</taxon>
        <taxon>Pseudomonadota</taxon>
        <taxon>Alphaproteobacteria</taxon>
        <taxon>Hyphomicrobiales</taxon>
        <taxon>Parvibaculaceae</taxon>
        <taxon>Pyruvatibacter</taxon>
    </lineage>
</organism>
<dbReference type="AlphaFoldDB" id="A0A845QBD7"/>
<dbReference type="SUPFAM" id="SSF46785">
    <property type="entry name" value="Winged helix' DNA-binding domain"/>
    <property type="match status" value="1"/>
</dbReference>
<dbReference type="InterPro" id="IPR002831">
    <property type="entry name" value="Tscrpt_reg_TrmB_N"/>
</dbReference>
<dbReference type="EMBL" id="WXYQ01000005">
    <property type="protein sequence ID" value="NBG95608.1"/>
    <property type="molecule type" value="Genomic_DNA"/>
</dbReference>
<proteinExistence type="predicted"/>
<dbReference type="Proteomes" id="UP000470384">
    <property type="component" value="Unassembled WGS sequence"/>
</dbReference>
<dbReference type="OrthoDB" id="7960388at2"/>
<comment type="caution">
    <text evidence="2">The sequence shown here is derived from an EMBL/GenBank/DDBJ whole genome shotgun (WGS) entry which is preliminary data.</text>
</comment>
<name>A0A845QBD7_9HYPH</name>
<dbReference type="PANTHER" id="PTHR34293">
    <property type="entry name" value="HTH-TYPE TRANSCRIPTIONAL REGULATOR TRMBL2"/>
    <property type="match status" value="1"/>
</dbReference>
<evidence type="ECO:0000313" key="3">
    <source>
        <dbReference type="Proteomes" id="UP000470384"/>
    </source>
</evidence>
<dbReference type="PANTHER" id="PTHR34293:SF1">
    <property type="entry name" value="HTH-TYPE TRANSCRIPTIONAL REGULATOR TRMBL2"/>
    <property type="match status" value="1"/>
</dbReference>
<dbReference type="InterPro" id="IPR036388">
    <property type="entry name" value="WH-like_DNA-bd_sf"/>
</dbReference>
<feature type="domain" description="Transcription regulator TrmB N-terminal" evidence="1">
    <location>
        <begin position="15"/>
        <end position="69"/>
    </location>
</feature>
<evidence type="ECO:0000259" key="1">
    <source>
        <dbReference type="Pfam" id="PF01978"/>
    </source>
</evidence>
<dbReference type="RefSeq" id="WP_036265390.1">
    <property type="nucleotide sequence ID" value="NZ_BMHN01000001.1"/>
</dbReference>
<sequence>MSKFFDSLERDLEALGLGGRLGAYYIAALKMGSAPVHTIAREAGIGRTTAYALVERLRDEGLVTLVQKSGRTHVVAENPDVLSRNLETRKQRLEGMLPTLRALYQEGDVTPRFQVYEGVEGIETVLNTVLLAETQTVRAILSMQELMRMPGLDVIDRFASRRVAAGKWLNVLRSRVEETDDIWPDSAADLRRVRYARADAPFVSNLFLFDNKIGVISSRRENYGLILESHEFANLQIALFDVMWEQSSGASGTGST</sequence>
<dbReference type="InterPro" id="IPR051797">
    <property type="entry name" value="TrmB-like"/>
</dbReference>
<accession>A0A845QBD7</accession>
<dbReference type="Gene3D" id="1.10.10.10">
    <property type="entry name" value="Winged helix-like DNA-binding domain superfamily/Winged helix DNA-binding domain"/>
    <property type="match status" value="1"/>
</dbReference>
<protein>
    <submittedName>
        <fullName evidence="2">Transcriptional regulator TrmB</fullName>
    </submittedName>
</protein>
<gene>
    <name evidence="2" type="ORF">GTQ45_07655</name>
</gene>
<reference evidence="2 3" key="1">
    <citation type="journal article" date="2016" name="Int. J. Syst. Evol. Microbiol.">
        <title>Pyruvatibacter mobilis gen. nov., sp. nov., a marine bacterium from the culture broth of Picochlorum sp. 122.</title>
        <authorList>
            <person name="Wang G."/>
            <person name="Tang M."/>
            <person name="Wu H."/>
            <person name="Dai S."/>
            <person name="Li T."/>
            <person name="Chen C."/>
            <person name="He H."/>
            <person name="Fan J."/>
            <person name="Xiang W."/>
            <person name="Li X."/>
        </authorList>
    </citation>
    <scope>NUCLEOTIDE SEQUENCE [LARGE SCALE GENOMIC DNA]</scope>
    <source>
        <strain evidence="2 3">GYP-11</strain>
    </source>
</reference>
<dbReference type="InterPro" id="IPR036390">
    <property type="entry name" value="WH_DNA-bd_sf"/>
</dbReference>
<evidence type="ECO:0000313" key="2">
    <source>
        <dbReference type="EMBL" id="NBG95608.1"/>
    </source>
</evidence>
<dbReference type="GeneID" id="300654927"/>
<keyword evidence="3" id="KW-1185">Reference proteome</keyword>
<dbReference type="Pfam" id="PF01978">
    <property type="entry name" value="TrmB"/>
    <property type="match status" value="1"/>
</dbReference>